<dbReference type="GO" id="GO:0003700">
    <property type="term" value="F:DNA-binding transcription factor activity"/>
    <property type="evidence" value="ECO:0007669"/>
    <property type="project" value="InterPro"/>
</dbReference>
<dbReference type="KEGG" id="nde:NIDE4042"/>
<feature type="binding site" evidence="7">
    <location>
        <position position="102"/>
    </location>
    <ligand>
        <name>Zn(2+)</name>
        <dbReference type="ChEBI" id="CHEBI:29105"/>
    </ligand>
</feature>
<dbReference type="SUPFAM" id="SSF46785">
    <property type="entry name" value="Winged helix' DNA-binding domain"/>
    <property type="match status" value="1"/>
</dbReference>
<evidence type="ECO:0000256" key="8">
    <source>
        <dbReference type="PIRSR" id="PIRSR602481-2"/>
    </source>
</evidence>
<accession>D8P879</accession>
<dbReference type="PANTHER" id="PTHR33202:SF7">
    <property type="entry name" value="FERRIC UPTAKE REGULATION PROTEIN"/>
    <property type="match status" value="1"/>
</dbReference>
<keyword evidence="4" id="KW-0805">Transcription regulation</keyword>
<dbReference type="GO" id="GO:0045892">
    <property type="term" value="P:negative regulation of DNA-templated transcription"/>
    <property type="evidence" value="ECO:0007669"/>
    <property type="project" value="TreeGrafter"/>
</dbReference>
<evidence type="ECO:0000256" key="5">
    <source>
        <dbReference type="ARBA" id="ARBA00023125"/>
    </source>
</evidence>
<keyword evidence="3 7" id="KW-0862">Zinc</keyword>
<feature type="binding site" evidence="7">
    <location>
        <position position="99"/>
    </location>
    <ligand>
        <name>Zn(2+)</name>
        <dbReference type="ChEBI" id="CHEBI:29105"/>
    </ligand>
</feature>
<evidence type="ECO:0000313" key="10">
    <source>
        <dbReference type="Proteomes" id="UP000001660"/>
    </source>
</evidence>
<dbReference type="eggNOG" id="COG0735">
    <property type="taxonomic scope" value="Bacteria"/>
</dbReference>
<proteinExistence type="inferred from homology"/>
<dbReference type="InterPro" id="IPR036390">
    <property type="entry name" value="WH_DNA-bd_sf"/>
</dbReference>
<reference evidence="9 10" key="1">
    <citation type="journal article" date="2010" name="Proc. Natl. Acad. Sci. U.S.A.">
        <title>A Nitrospira metagenome illuminates the physiology and evolution of globally important nitrite-oxidizing bacteria.</title>
        <authorList>
            <person name="Lucker S."/>
            <person name="Wagner M."/>
            <person name="Maixner F."/>
            <person name="Pelletier E."/>
            <person name="Koch H."/>
            <person name="Vacherie B."/>
            <person name="Rattei T."/>
            <person name="Sinninghe Damste J."/>
            <person name="Spieck E."/>
            <person name="Le Paslier D."/>
            <person name="Daims H."/>
        </authorList>
    </citation>
    <scope>NUCLEOTIDE SEQUENCE [LARGE SCALE GENOMIC DNA]</scope>
</reference>
<evidence type="ECO:0000256" key="4">
    <source>
        <dbReference type="ARBA" id="ARBA00023015"/>
    </source>
</evidence>
<dbReference type="Proteomes" id="UP000001660">
    <property type="component" value="Chromosome"/>
</dbReference>
<dbReference type="InterPro" id="IPR043135">
    <property type="entry name" value="Fur_C"/>
</dbReference>
<keyword evidence="8" id="KW-0408">Iron</keyword>
<dbReference type="InterPro" id="IPR002481">
    <property type="entry name" value="FUR"/>
</dbReference>
<dbReference type="AlphaFoldDB" id="D8P879"/>
<protein>
    <submittedName>
        <fullName evidence="9">Peroxide-responsive repressor PerR</fullName>
    </submittedName>
</protein>
<gene>
    <name evidence="9" type="primary">perR</name>
    <name evidence="9" type="ORF">NIDE4042</name>
</gene>
<keyword evidence="5" id="KW-0238">DNA-binding</keyword>
<name>D8P879_9BACT</name>
<dbReference type="CDD" id="cd07153">
    <property type="entry name" value="Fur_like"/>
    <property type="match status" value="1"/>
</dbReference>
<dbReference type="GO" id="GO:0008270">
    <property type="term" value="F:zinc ion binding"/>
    <property type="evidence" value="ECO:0007669"/>
    <property type="project" value="TreeGrafter"/>
</dbReference>
<dbReference type="GO" id="GO:1900376">
    <property type="term" value="P:regulation of secondary metabolite biosynthetic process"/>
    <property type="evidence" value="ECO:0007669"/>
    <property type="project" value="TreeGrafter"/>
</dbReference>
<evidence type="ECO:0000256" key="2">
    <source>
        <dbReference type="ARBA" id="ARBA00022491"/>
    </source>
</evidence>
<feature type="binding site" evidence="7">
    <location>
        <position position="139"/>
    </location>
    <ligand>
        <name>Zn(2+)</name>
        <dbReference type="ChEBI" id="CHEBI:29105"/>
    </ligand>
</feature>
<comment type="similarity">
    <text evidence="1">Belongs to the Fur family.</text>
</comment>
<keyword evidence="7" id="KW-0479">Metal-binding</keyword>
<keyword evidence="10" id="KW-1185">Reference proteome</keyword>
<dbReference type="STRING" id="330214.NIDE4042"/>
<evidence type="ECO:0000313" key="9">
    <source>
        <dbReference type="EMBL" id="CBK43711.1"/>
    </source>
</evidence>
<dbReference type="PANTHER" id="PTHR33202">
    <property type="entry name" value="ZINC UPTAKE REGULATION PROTEIN"/>
    <property type="match status" value="1"/>
</dbReference>
<dbReference type="GO" id="GO:0000976">
    <property type="term" value="F:transcription cis-regulatory region binding"/>
    <property type="evidence" value="ECO:0007669"/>
    <property type="project" value="TreeGrafter"/>
</dbReference>
<dbReference type="Gene3D" id="1.10.10.10">
    <property type="entry name" value="Winged helix-like DNA-binding domain superfamily/Winged helix DNA-binding domain"/>
    <property type="match status" value="1"/>
</dbReference>
<evidence type="ECO:0000256" key="3">
    <source>
        <dbReference type="ARBA" id="ARBA00022833"/>
    </source>
</evidence>
<feature type="binding site" evidence="8">
    <location>
        <position position="131"/>
    </location>
    <ligand>
        <name>Fe cation</name>
        <dbReference type="ChEBI" id="CHEBI:24875"/>
    </ligand>
</feature>
<dbReference type="Pfam" id="PF01475">
    <property type="entry name" value="FUR"/>
    <property type="match status" value="1"/>
</dbReference>
<dbReference type="EMBL" id="FP929003">
    <property type="protein sequence ID" value="CBK43711.1"/>
    <property type="molecule type" value="Genomic_DNA"/>
</dbReference>
<keyword evidence="2" id="KW-0678">Repressor</keyword>
<feature type="binding site" evidence="7">
    <location>
        <position position="142"/>
    </location>
    <ligand>
        <name>Zn(2+)</name>
        <dbReference type="ChEBI" id="CHEBI:29105"/>
    </ligand>
</feature>
<keyword evidence="6" id="KW-0804">Transcription</keyword>
<dbReference type="Gene3D" id="3.30.1490.190">
    <property type="match status" value="1"/>
</dbReference>
<dbReference type="InterPro" id="IPR036388">
    <property type="entry name" value="WH-like_DNA-bd_sf"/>
</dbReference>
<organism evidence="9 10">
    <name type="scientific">Nitrospira defluvii</name>
    <dbReference type="NCBI Taxonomy" id="330214"/>
    <lineage>
        <taxon>Bacteria</taxon>
        <taxon>Pseudomonadati</taxon>
        <taxon>Nitrospirota</taxon>
        <taxon>Nitrospiria</taxon>
        <taxon>Nitrospirales</taxon>
        <taxon>Nitrospiraceae</taxon>
        <taxon>Nitrospira</taxon>
    </lineage>
</organism>
<evidence type="ECO:0000256" key="1">
    <source>
        <dbReference type="ARBA" id="ARBA00007957"/>
    </source>
</evidence>
<comment type="cofactor">
    <cofactor evidence="8">
        <name>Mn(2+)</name>
        <dbReference type="ChEBI" id="CHEBI:29035"/>
    </cofactor>
    <cofactor evidence="8">
        <name>Fe(2+)</name>
        <dbReference type="ChEBI" id="CHEBI:29033"/>
    </cofactor>
    <text evidence="8">Binds 1 Mn(2+) or Fe(2+) ion per subunit.</text>
</comment>
<dbReference type="HOGENOM" id="CLU_096072_4_2_0"/>
<evidence type="ECO:0000256" key="6">
    <source>
        <dbReference type="ARBA" id="ARBA00023163"/>
    </source>
</evidence>
<sequence>MSEIMKLDSQEIEARFRRHAVRVTRQRAAIYAALAETTSHPTAEDLYRTVKREHPMMSRNTVYYTLGVLRQAGLVQEVNVGHEVARFDGNVTVHHHLICLGCGQIVDVMDDGLNHLAIPSRQARGFHVLGHRVEFHGYCADCQQAGLGAMERRG</sequence>
<comment type="cofactor">
    <cofactor evidence="7">
        <name>Zn(2+)</name>
        <dbReference type="ChEBI" id="CHEBI:29105"/>
    </cofactor>
    <text evidence="7">Binds 1 zinc ion per subunit.</text>
</comment>
<evidence type="ECO:0000256" key="7">
    <source>
        <dbReference type="PIRSR" id="PIRSR602481-1"/>
    </source>
</evidence>